<sequence>MKGVSPRKLGGYLSMISSTDGGVTVTGDPLTGTTTLITAAGDVPTSDEIFTAMAALWTTGGKPEVLMCSDTMKGVISGLQEEGQKQRVFENTPQFSIEVNTITDALGQTVKVVYNRNMPANTVYIFNADDWNAVMFRAPKTDPQGKSGDYIRSVLHMDVGLRHRNPWASAAVIPKPATP</sequence>
<reference evidence="1 2" key="1">
    <citation type="submission" date="2017-06" db="EMBL/GenBank/DDBJ databases">
        <title>Origin of plasmid-mediated fosfomycin resistance gene fosA3.</title>
        <authorList>
            <person name="Ito R."/>
            <person name="Pacey M.P."/>
            <person name="Doi Y."/>
        </authorList>
    </citation>
    <scope>NUCLEOTIDE SEQUENCE [LARGE SCALE GENOMIC DNA]</scope>
    <source>
        <strain evidence="1 2">YDC799</strain>
    </source>
</reference>
<accession>A0A248KKW6</accession>
<organism evidence="1 2">
    <name type="scientific">Kluyvera genomosp. 3</name>
    <dbReference type="NCBI Taxonomy" id="2774055"/>
    <lineage>
        <taxon>Bacteria</taxon>
        <taxon>Pseudomonadati</taxon>
        <taxon>Pseudomonadota</taxon>
        <taxon>Gammaproteobacteria</taxon>
        <taxon>Enterobacterales</taxon>
        <taxon>Enterobacteriaceae</taxon>
        <taxon>Kluyvera</taxon>
    </lineage>
</organism>
<dbReference type="AlphaFoldDB" id="A0A248KKW6"/>
<evidence type="ECO:0000313" key="2">
    <source>
        <dbReference type="Proteomes" id="UP000197098"/>
    </source>
</evidence>
<dbReference type="EMBL" id="CP022114">
    <property type="protein sequence ID" value="ASG63936.1"/>
    <property type="molecule type" value="Genomic_DNA"/>
</dbReference>
<name>A0A248KKW6_9ENTR</name>
<evidence type="ECO:0000313" key="1">
    <source>
        <dbReference type="EMBL" id="ASG63936.1"/>
    </source>
</evidence>
<protein>
    <submittedName>
        <fullName evidence="1">Uncharacterized protein</fullName>
    </submittedName>
</protein>
<dbReference type="Proteomes" id="UP000197098">
    <property type="component" value="Chromosome"/>
</dbReference>
<dbReference type="Pfam" id="PF17236">
    <property type="entry name" value="SU10_MCP"/>
    <property type="match status" value="1"/>
</dbReference>
<gene>
    <name evidence="1" type="ORF">CEW81_18280</name>
</gene>
<proteinExistence type="predicted"/>
<dbReference type="InterPro" id="IPR035198">
    <property type="entry name" value="SU10_MCP"/>
</dbReference>